<accession>A0ABY3PLV0</accession>
<dbReference type="InterPro" id="IPR022789">
    <property type="entry name" value="ParD"/>
</dbReference>
<dbReference type="EMBL" id="CP063845">
    <property type="protein sequence ID" value="UFP94682.1"/>
    <property type="molecule type" value="Genomic_DNA"/>
</dbReference>
<dbReference type="RefSeq" id="WP_230841734.1">
    <property type="nucleotide sequence ID" value="NZ_CP063845.1"/>
</dbReference>
<dbReference type="Proteomes" id="UP001054846">
    <property type="component" value="Chromosome"/>
</dbReference>
<evidence type="ECO:0000256" key="2">
    <source>
        <dbReference type="ARBA" id="ARBA00022649"/>
    </source>
</evidence>
<dbReference type="NCBIfam" id="TIGR02606">
    <property type="entry name" value="antidote_CC2985"/>
    <property type="match status" value="1"/>
</dbReference>
<evidence type="ECO:0000313" key="4">
    <source>
        <dbReference type="Proteomes" id="UP001054846"/>
    </source>
</evidence>
<keyword evidence="2" id="KW-1277">Toxin-antitoxin system</keyword>
<dbReference type="SUPFAM" id="SSF47598">
    <property type="entry name" value="Ribbon-helix-helix"/>
    <property type="match status" value="1"/>
</dbReference>
<reference evidence="3 4" key="1">
    <citation type="journal article" date="2021" name="Genome Biol. Evol.">
        <title>Complete Genome Sequencing of a Novel Gloeobacter Species from a Waterfall Cave in Mexico.</title>
        <authorList>
            <person name="Saw J.H."/>
            <person name="Cardona T."/>
            <person name="Montejano G."/>
        </authorList>
    </citation>
    <scope>NUCLEOTIDE SEQUENCE [LARGE SCALE GENOMIC DNA]</scope>
    <source>
        <strain evidence="3">MG652769</strain>
    </source>
</reference>
<evidence type="ECO:0000313" key="3">
    <source>
        <dbReference type="EMBL" id="UFP94682.1"/>
    </source>
</evidence>
<dbReference type="InterPro" id="IPR038296">
    <property type="entry name" value="ParD_sf"/>
</dbReference>
<evidence type="ECO:0000256" key="1">
    <source>
        <dbReference type="ARBA" id="ARBA00008580"/>
    </source>
</evidence>
<organism evidence="3 4">
    <name type="scientific">Gloeobacter morelensis MG652769</name>
    <dbReference type="NCBI Taxonomy" id="2781736"/>
    <lineage>
        <taxon>Bacteria</taxon>
        <taxon>Bacillati</taxon>
        <taxon>Cyanobacteriota</taxon>
        <taxon>Cyanophyceae</taxon>
        <taxon>Gloeobacterales</taxon>
        <taxon>Gloeobacteraceae</taxon>
        <taxon>Gloeobacter</taxon>
        <taxon>Gloeobacter morelensis</taxon>
    </lineage>
</organism>
<dbReference type="PANTHER" id="PTHR36582">
    <property type="entry name" value="ANTITOXIN PARD"/>
    <property type="match status" value="1"/>
</dbReference>
<protein>
    <submittedName>
        <fullName evidence="3">Type II toxin-antitoxin system ParD family antitoxin</fullName>
    </submittedName>
</protein>
<keyword evidence="4" id="KW-1185">Reference proteome</keyword>
<dbReference type="CDD" id="cd22231">
    <property type="entry name" value="RHH_NikR_HicB-like"/>
    <property type="match status" value="1"/>
</dbReference>
<dbReference type="PANTHER" id="PTHR36582:SF2">
    <property type="entry name" value="ANTITOXIN PARD"/>
    <property type="match status" value="1"/>
</dbReference>
<dbReference type="InterPro" id="IPR010985">
    <property type="entry name" value="Ribbon_hlx_hlx"/>
</dbReference>
<proteinExistence type="inferred from homology"/>
<dbReference type="Gene3D" id="6.10.10.120">
    <property type="entry name" value="Antitoxin ParD1-like"/>
    <property type="match status" value="1"/>
</dbReference>
<name>A0ABY3PLV0_9CYAN</name>
<sequence>MNISLTPELERLVQEKVASGLYNSASEVIREALRLLKEQDMLKQARLEELRQDIQLGLESGESAPLDMAAIKAEARRRKGL</sequence>
<gene>
    <name evidence="3" type="ORF">ISF26_00015</name>
</gene>
<comment type="similarity">
    <text evidence="1">Belongs to the ParD antitoxin family.</text>
</comment>
<dbReference type="Pfam" id="PF03693">
    <property type="entry name" value="ParD_antitoxin"/>
    <property type="match status" value="1"/>
</dbReference>